<protein>
    <submittedName>
        <fullName evidence="2">Aste57867_20903 protein</fullName>
    </submittedName>
</protein>
<keyword evidence="3" id="KW-1185">Reference proteome</keyword>
<dbReference type="InterPro" id="IPR000048">
    <property type="entry name" value="IQ_motif_EF-hand-BS"/>
</dbReference>
<dbReference type="Proteomes" id="UP000332933">
    <property type="component" value="Unassembled WGS sequence"/>
</dbReference>
<proteinExistence type="predicted"/>
<dbReference type="SMART" id="SM00015">
    <property type="entry name" value="IQ"/>
    <property type="match status" value="7"/>
</dbReference>
<gene>
    <name evidence="2" type="primary">Aste57867_20903</name>
    <name evidence="1" type="ORF">As57867_020835</name>
    <name evidence="2" type="ORF">ASTE57867_20903</name>
</gene>
<reference evidence="2 3" key="1">
    <citation type="submission" date="2019-03" db="EMBL/GenBank/DDBJ databases">
        <authorList>
            <person name="Gaulin E."/>
            <person name="Dumas B."/>
        </authorList>
    </citation>
    <scope>NUCLEOTIDE SEQUENCE [LARGE SCALE GENOMIC DNA]</scope>
    <source>
        <strain evidence="2">CBS 568.67</strain>
    </source>
</reference>
<reference evidence="1" key="2">
    <citation type="submission" date="2019-06" db="EMBL/GenBank/DDBJ databases">
        <title>Genomics analysis of Aphanomyces spp. identifies a new class of oomycete effector associated with host adaptation.</title>
        <authorList>
            <person name="Gaulin E."/>
        </authorList>
    </citation>
    <scope>NUCLEOTIDE SEQUENCE</scope>
    <source>
        <strain evidence="1">CBS 578.67</strain>
    </source>
</reference>
<name>A0A485LG39_9STRA</name>
<dbReference type="EMBL" id="VJMH01006931">
    <property type="protein sequence ID" value="KAF0687380.1"/>
    <property type="molecule type" value="Genomic_DNA"/>
</dbReference>
<evidence type="ECO:0000313" key="1">
    <source>
        <dbReference type="EMBL" id="KAF0687380.1"/>
    </source>
</evidence>
<organism evidence="2 3">
    <name type="scientific">Aphanomyces stellatus</name>
    <dbReference type="NCBI Taxonomy" id="120398"/>
    <lineage>
        <taxon>Eukaryota</taxon>
        <taxon>Sar</taxon>
        <taxon>Stramenopiles</taxon>
        <taxon>Oomycota</taxon>
        <taxon>Saprolegniomycetes</taxon>
        <taxon>Saprolegniales</taxon>
        <taxon>Verrucalvaceae</taxon>
        <taxon>Aphanomyces</taxon>
    </lineage>
</organism>
<sequence>MLVARRRYRRRRACVVAAQRRVRTYLAIRDMERLAWRALQTRRWEATALLQRVWRGYKGRRRATLFRKIQHAKYARKGQTSAQFLLRRRLLRLGAALLVQRWIRPILQRSRMQPIHAWRVHQAHLCVQRYVKAWLARVLAARARKRLVEAAQDIERVFRGHRGRSRVRGIILSRRQLFAAICMQSIVRGFLARCCRRRYLQESSGAALKIQKTYRGMQGRQIAAIERAKCKLLARDKYKASLLSKLDLKLEMRERKFFLKRQIELMEVSHKSLRRRRVGYEKKMVDVRKHRAWMWSRANEVVAETYKLKRNLVGASENVYVTKLELDADIARRSELTAELTQLHVKLMAFKQMLREKIDEVRVMDPEEFWDIAARTAIFDGMEPVAPLEA</sequence>
<dbReference type="AlphaFoldDB" id="A0A485LG39"/>
<evidence type="ECO:0000313" key="3">
    <source>
        <dbReference type="Proteomes" id="UP000332933"/>
    </source>
</evidence>
<dbReference type="PROSITE" id="PS50096">
    <property type="entry name" value="IQ"/>
    <property type="match status" value="4"/>
</dbReference>
<dbReference type="Gene3D" id="1.20.5.190">
    <property type="match status" value="1"/>
</dbReference>
<dbReference type="Pfam" id="PF00612">
    <property type="entry name" value="IQ"/>
    <property type="match status" value="3"/>
</dbReference>
<evidence type="ECO:0000313" key="2">
    <source>
        <dbReference type="EMBL" id="VFT97580.1"/>
    </source>
</evidence>
<accession>A0A485LG39</accession>
<dbReference type="OrthoDB" id="423607at2759"/>
<dbReference type="EMBL" id="CAADRA010006957">
    <property type="protein sequence ID" value="VFT97580.1"/>
    <property type="molecule type" value="Genomic_DNA"/>
</dbReference>